<dbReference type="OrthoDB" id="130864at2759"/>
<dbReference type="AlphaFoldDB" id="A0A067C5E0"/>
<sequence length="322" mass="35509">MDGTEFEPLVGHVTVRKLDDAMAEFQRRVDAGEDDVEVRFAKHIPMASWLRRNDAVSWSRVVDVRYSGSDDDPAATVDLYVTTNLSEEHEEAVGVIKGEFFIYADASDFCLKSGGGDIPRGHHPVPGKSLSVSPDALLRPVVRTGPGQPDPCVIGDVQMEHRSLLRAQTHCRDYFDLIRGLNAVVLVKFFPPRRNGTSACAAILYRRGDDGTVIVDDVVSCGSASLATTSRNALEAPHDGTGIRELPLAPHSTARRSPWGDEVNPYITIRAAHIYANVPDKNQEPLVRGGLRPFVDSTDKHDLRISLWEVFCAGRTMDIFDY</sequence>
<dbReference type="GeneID" id="24130866"/>
<dbReference type="Proteomes" id="UP000030745">
    <property type="component" value="Unassembled WGS sequence"/>
</dbReference>
<gene>
    <name evidence="1" type="ORF">SPRG_08652</name>
</gene>
<dbReference type="EMBL" id="KK583227">
    <property type="protein sequence ID" value="KDO25999.1"/>
    <property type="molecule type" value="Genomic_DNA"/>
</dbReference>
<keyword evidence="2" id="KW-1185">Reference proteome</keyword>
<accession>A0A067C5E0</accession>
<dbReference type="RefSeq" id="XP_012203286.1">
    <property type="nucleotide sequence ID" value="XM_012347896.1"/>
</dbReference>
<evidence type="ECO:0000313" key="1">
    <source>
        <dbReference type="EMBL" id="KDO25999.1"/>
    </source>
</evidence>
<name>A0A067C5E0_SAPPC</name>
<dbReference type="VEuPathDB" id="FungiDB:SPRG_08652"/>
<proteinExistence type="predicted"/>
<evidence type="ECO:0000313" key="2">
    <source>
        <dbReference type="Proteomes" id="UP000030745"/>
    </source>
</evidence>
<organism evidence="1 2">
    <name type="scientific">Saprolegnia parasitica (strain CBS 223.65)</name>
    <dbReference type="NCBI Taxonomy" id="695850"/>
    <lineage>
        <taxon>Eukaryota</taxon>
        <taxon>Sar</taxon>
        <taxon>Stramenopiles</taxon>
        <taxon>Oomycota</taxon>
        <taxon>Saprolegniomycetes</taxon>
        <taxon>Saprolegniales</taxon>
        <taxon>Saprolegniaceae</taxon>
        <taxon>Saprolegnia</taxon>
    </lineage>
</organism>
<dbReference type="KEGG" id="spar:SPRG_08652"/>
<reference evidence="1 2" key="1">
    <citation type="journal article" date="2013" name="PLoS Genet.">
        <title>Distinctive expansion of potential virulence genes in the genome of the oomycete fish pathogen Saprolegnia parasitica.</title>
        <authorList>
            <person name="Jiang R.H."/>
            <person name="de Bruijn I."/>
            <person name="Haas B.J."/>
            <person name="Belmonte R."/>
            <person name="Lobach L."/>
            <person name="Christie J."/>
            <person name="van den Ackerveken G."/>
            <person name="Bottin A."/>
            <person name="Bulone V."/>
            <person name="Diaz-Moreno S.M."/>
            <person name="Dumas B."/>
            <person name="Fan L."/>
            <person name="Gaulin E."/>
            <person name="Govers F."/>
            <person name="Grenville-Briggs L.J."/>
            <person name="Horner N.R."/>
            <person name="Levin J.Z."/>
            <person name="Mammella M."/>
            <person name="Meijer H.J."/>
            <person name="Morris P."/>
            <person name="Nusbaum C."/>
            <person name="Oome S."/>
            <person name="Phillips A.J."/>
            <person name="van Rooyen D."/>
            <person name="Rzeszutek E."/>
            <person name="Saraiva M."/>
            <person name="Secombes C.J."/>
            <person name="Seidl M.F."/>
            <person name="Snel B."/>
            <person name="Stassen J.H."/>
            <person name="Sykes S."/>
            <person name="Tripathy S."/>
            <person name="van den Berg H."/>
            <person name="Vega-Arreguin J.C."/>
            <person name="Wawra S."/>
            <person name="Young S.K."/>
            <person name="Zeng Q."/>
            <person name="Dieguez-Uribeondo J."/>
            <person name="Russ C."/>
            <person name="Tyler B.M."/>
            <person name="van West P."/>
        </authorList>
    </citation>
    <scope>NUCLEOTIDE SEQUENCE [LARGE SCALE GENOMIC DNA]</scope>
    <source>
        <strain evidence="1 2">CBS 223.65</strain>
    </source>
</reference>
<protein>
    <submittedName>
        <fullName evidence="1">Uncharacterized protein</fullName>
    </submittedName>
</protein>
<dbReference type="OMA" id="DFIGHES"/>